<proteinExistence type="predicted"/>
<evidence type="ECO:0000313" key="2">
    <source>
        <dbReference type="EMBL" id="CCV09284.1"/>
    </source>
</evidence>
<dbReference type="AlphaFoldDB" id="M5EW99"/>
<reference evidence="2 3" key="1">
    <citation type="submission" date="2013-02" db="EMBL/GenBank/DDBJ databases">
        <authorList>
            <person name="Genoscope - CEA"/>
        </authorList>
    </citation>
    <scope>NUCLEOTIDE SEQUENCE [LARGE SCALE GENOMIC DNA]</scope>
    <source>
        <strain evidence="2 3">STM 2683</strain>
    </source>
</reference>
<keyword evidence="3" id="KW-1185">Reference proteome</keyword>
<feature type="region of interest" description="Disordered" evidence="1">
    <location>
        <begin position="1"/>
        <end position="32"/>
    </location>
</feature>
<gene>
    <name evidence="2" type="ORF">MESS2_980006</name>
</gene>
<dbReference type="STRING" id="1297569.MESS2_980006"/>
<protein>
    <submittedName>
        <fullName evidence="2">Uncharacterized protein</fullName>
    </submittedName>
</protein>
<dbReference type="Proteomes" id="UP000012062">
    <property type="component" value="Unassembled WGS sequence"/>
</dbReference>
<dbReference type="EMBL" id="CAUM01000170">
    <property type="protein sequence ID" value="CCV09284.1"/>
    <property type="molecule type" value="Genomic_DNA"/>
</dbReference>
<feature type="compositionally biased region" description="Basic and acidic residues" evidence="1">
    <location>
        <begin position="15"/>
        <end position="26"/>
    </location>
</feature>
<name>M5EW99_9HYPH</name>
<evidence type="ECO:0000256" key="1">
    <source>
        <dbReference type="SAM" id="MobiDB-lite"/>
    </source>
</evidence>
<sequence length="116" mass="12599">MPASWRCSPSPQRRSSHEQPNHRSDDPTGPGGLFASPVFPALIVIAVSEIDVLHSRLGNSCGTAAFLICVGVEGSPRPSAISLSEELNSNYHLSVRNPLRDSPITRPSRYSFRFPS</sequence>
<organism evidence="2 3">
    <name type="scientific">Mesorhizobium metallidurans STM 2683</name>
    <dbReference type="NCBI Taxonomy" id="1297569"/>
    <lineage>
        <taxon>Bacteria</taxon>
        <taxon>Pseudomonadati</taxon>
        <taxon>Pseudomonadota</taxon>
        <taxon>Alphaproteobacteria</taxon>
        <taxon>Hyphomicrobiales</taxon>
        <taxon>Phyllobacteriaceae</taxon>
        <taxon>Mesorhizobium</taxon>
    </lineage>
</organism>
<accession>M5EW99</accession>
<evidence type="ECO:0000313" key="3">
    <source>
        <dbReference type="Proteomes" id="UP000012062"/>
    </source>
</evidence>
<comment type="caution">
    <text evidence="2">The sequence shown here is derived from an EMBL/GenBank/DDBJ whole genome shotgun (WGS) entry which is preliminary data.</text>
</comment>